<accession>H1LG40</accession>
<feature type="domain" description="LysM" evidence="3">
    <location>
        <begin position="175"/>
        <end position="219"/>
    </location>
</feature>
<dbReference type="PROSITE" id="PS51782">
    <property type="entry name" value="LYSM"/>
    <property type="match status" value="1"/>
</dbReference>
<feature type="compositionally biased region" description="Basic and acidic residues" evidence="1">
    <location>
        <begin position="102"/>
        <end position="115"/>
    </location>
</feature>
<dbReference type="RefSeq" id="WP_008856741.1">
    <property type="nucleotide sequence ID" value="NZ_JH591039.1"/>
</dbReference>
<dbReference type="AlphaFoldDB" id="H1LG40"/>
<evidence type="ECO:0000259" key="3">
    <source>
        <dbReference type="PROSITE" id="PS51782"/>
    </source>
</evidence>
<dbReference type="SMART" id="SM00257">
    <property type="entry name" value="LysM"/>
    <property type="match status" value="1"/>
</dbReference>
<dbReference type="Pfam" id="PF01476">
    <property type="entry name" value="LysM"/>
    <property type="match status" value="1"/>
</dbReference>
<gene>
    <name evidence="4" type="ORF">HMPREF9104_01566</name>
</gene>
<evidence type="ECO:0000313" key="5">
    <source>
        <dbReference type="Proteomes" id="UP000005025"/>
    </source>
</evidence>
<dbReference type="Gene3D" id="3.10.350.10">
    <property type="entry name" value="LysM domain"/>
    <property type="match status" value="1"/>
</dbReference>
<dbReference type="OrthoDB" id="2152150at2"/>
<dbReference type="EMBL" id="AGRJ01000152">
    <property type="protein sequence ID" value="EHO51052.1"/>
    <property type="molecule type" value="Genomic_DNA"/>
</dbReference>
<feature type="region of interest" description="Disordered" evidence="1">
    <location>
        <begin position="1"/>
        <end position="28"/>
    </location>
</feature>
<dbReference type="SUPFAM" id="SSF54106">
    <property type="entry name" value="LysM domain"/>
    <property type="match status" value="1"/>
</dbReference>
<feature type="transmembrane region" description="Helical" evidence="2">
    <location>
        <begin position="44"/>
        <end position="66"/>
    </location>
</feature>
<keyword evidence="2" id="KW-0472">Membrane</keyword>
<keyword evidence="2" id="KW-0812">Transmembrane</keyword>
<reference evidence="4 5" key="1">
    <citation type="submission" date="2011-09" db="EMBL/GenBank/DDBJ databases">
        <authorList>
            <person name="Weinstock G."/>
            <person name="Sodergren E."/>
            <person name="Clifton S."/>
            <person name="Fulton L."/>
            <person name="Fulton B."/>
            <person name="Courtney L."/>
            <person name="Fronick C."/>
            <person name="Harrison M."/>
            <person name="Strong C."/>
            <person name="Farmer C."/>
            <person name="Delahaunty K."/>
            <person name="Markovic C."/>
            <person name="Hall O."/>
            <person name="Minx P."/>
            <person name="Tomlinson C."/>
            <person name="Mitreva M."/>
            <person name="Hou S."/>
            <person name="Chen J."/>
            <person name="Wollam A."/>
            <person name="Pepin K.H."/>
            <person name="Johnson M."/>
            <person name="Bhonagiri V."/>
            <person name="Zhang X."/>
            <person name="Suruliraj S."/>
            <person name="Warren W."/>
            <person name="Chinwalla A."/>
            <person name="Mardis E.R."/>
            <person name="Wilson R.K."/>
        </authorList>
    </citation>
    <scope>NUCLEOTIDE SEQUENCE [LARGE SCALE GENOMIC DNA]</scope>
    <source>
        <strain evidence="4 5">F0435</strain>
    </source>
</reference>
<keyword evidence="2" id="KW-1133">Transmembrane helix</keyword>
<feature type="compositionally biased region" description="Polar residues" evidence="1">
    <location>
        <begin position="137"/>
        <end position="172"/>
    </location>
</feature>
<dbReference type="HOGENOM" id="CLU_109308_0_0_9"/>
<comment type="caution">
    <text evidence="4">The sequence shown here is derived from an EMBL/GenBank/DDBJ whole genome shotgun (WGS) entry which is preliminary data.</text>
</comment>
<organism evidence="4 5">
    <name type="scientific">Lentilactobacillus kisonensis F0435</name>
    <dbReference type="NCBI Taxonomy" id="797516"/>
    <lineage>
        <taxon>Bacteria</taxon>
        <taxon>Bacillati</taxon>
        <taxon>Bacillota</taxon>
        <taxon>Bacilli</taxon>
        <taxon>Lactobacillales</taxon>
        <taxon>Lactobacillaceae</taxon>
        <taxon>Lentilactobacillus</taxon>
    </lineage>
</organism>
<name>H1LG40_9LACO</name>
<sequence>MNTNNPQKKTDDDQPWNQTFSEDRDENGNLSRVKLRKESQNHHLITIVLAAIIIIVALVALAYGLIRQSAMGKQDSKQSASAVRVVRQDNAKKKSSKVSSDTAKKSDRAQSEKAKTTSSSKPIKKVKKTTQKAPQVSSQKPVAAANTSVKQPTATSKPTNPSTGSSTGASNVGSKYATVEAGQGLYRVAVNHGITLAQLMQLNGLSTNSAIHPGQRLRIK</sequence>
<protein>
    <submittedName>
        <fullName evidence="4">LysM domain protein</fullName>
    </submittedName>
</protein>
<dbReference type="Proteomes" id="UP000005025">
    <property type="component" value="Unassembled WGS sequence"/>
</dbReference>
<proteinExistence type="predicted"/>
<dbReference type="InterPro" id="IPR018392">
    <property type="entry name" value="LysM"/>
</dbReference>
<dbReference type="InterPro" id="IPR036779">
    <property type="entry name" value="LysM_dom_sf"/>
</dbReference>
<evidence type="ECO:0000313" key="4">
    <source>
        <dbReference type="EMBL" id="EHO51052.1"/>
    </source>
</evidence>
<feature type="region of interest" description="Disordered" evidence="1">
    <location>
        <begin position="71"/>
        <end position="172"/>
    </location>
</feature>
<dbReference type="PATRIC" id="fig|797516.3.peg.1389"/>
<dbReference type="STRING" id="797516.HMPREF9104_01566"/>
<evidence type="ECO:0000256" key="2">
    <source>
        <dbReference type="SAM" id="Phobius"/>
    </source>
</evidence>
<dbReference type="CDD" id="cd00118">
    <property type="entry name" value="LysM"/>
    <property type="match status" value="1"/>
</dbReference>
<evidence type="ECO:0000256" key="1">
    <source>
        <dbReference type="SAM" id="MobiDB-lite"/>
    </source>
</evidence>